<dbReference type="AlphaFoldDB" id="A0A182VG62"/>
<dbReference type="EnsemblMetazoa" id="AMEM014434-RA">
    <property type="protein sequence ID" value="AMEM014434-PA"/>
    <property type="gene ID" value="AMEM014434"/>
</dbReference>
<organism evidence="1 2">
    <name type="scientific">Anopheles merus</name>
    <name type="common">Mosquito</name>
    <dbReference type="NCBI Taxonomy" id="30066"/>
    <lineage>
        <taxon>Eukaryota</taxon>
        <taxon>Metazoa</taxon>
        <taxon>Ecdysozoa</taxon>
        <taxon>Arthropoda</taxon>
        <taxon>Hexapoda</taxon>
        <taxon>Insecta</taxon>
        <taxon>Pterygota</taxon>
        <taxon>Neoptera</taxon>
        <taxon>Endopterygota</taxon>
        <taxon>Diptera</taxon>
        <taxon>Nematocera</taxon>
        <taxon>Culicoidea</taxon>
        <taxon>Culicidae</taxon>
        <taxon>Anophelinae</taxon>
        <taxon>Anopheles</taxon>
    </lineage>
</organism>
<reference evidence="1" key="1">
    <citation type="submission" date="2020-05" db="UniProtKB">
        <authorList>
            <consortium name="EnsemblMetazoa"/>
        </authorList>
    </citation>
    <scope>IDENTIFICATION</scope>
    <source>
        <strain evidence="1">MAF</strain>
    </source>
</reference>
<name>A0A182VG62_ANOME</name>
<protein>
    <submittedName>
        <fullName evidence="1">Uncharacterized protein</fullName>
    </submittedName>
</protein>
<evidence type="ECO:0000313" key="1">
    <source>
        <dbReference type="EnsemblMetazoa" id="AMEM014434-PA"/>
    </source>
</evidence>
<dbReference type="Proteomes" id="UP000075903">
    <property type="component" value="Unassembled WGS sequence"/>
</dbReference>
<accession>A0A182VG62</accession>
<evidence type="ECO:0000313" key="2">
    <source>
        <dbReference type="Proteomes" id="UP000075903"/>
    </source>
</evidence>
<sequence length="141" mass="15282">MAPLVFSFPASNLITPAPPYLGSVPFVFGISSARNFRRMVDGARSRTETGQPENRALKLTTADLHPSLCPGDDPELINYERFNSPWTGRLGIVLAADLQENGAQCTYHGCPGIAKMLCANHKICGLRRADIPCLPATISVR</sequence>
<proteinExistence type="predicted"/>
<keyword evidence="2" id="KW-1185">Reference proteome</keyword>
<dbReference type="VEuPathDB" id="VectorBase:AMEM014434"/>